<dbReference type="Proteomes" id="UP000077266">
    <property type="component" value="Unassembled WGS sequence"/>
</dbReference>
<proteinExistence type="inferred from homology"/>
<dbReference type="AlphaFoldDB" id="A0A165MB90"/>
<dbReference type="FunFam" id="3.60.21.10:FF:000035">
    <property type="entry name" value="Lariat debranching enzyme"/>
    <property type="match status" value="1"/>
</dbReference>
<reference evidence="15 16" key="1">
    <citation type="journal article" date="2016" name="Mol. Biol. Evol.">
        <title>Comparative Genomics of Early-Diverging Mushroom-Forming Fungi Provides Insights into the Origins of Lignocellulose Decay Capabilities.</title>
        <authorList>
            <person name="Nagy L.G."/>
            <person name="Riley R."/>
            <person name="Tritt A."/>
            <person name="Adam C."/>
            <person name="Daum C."/>
            <person name="Floudas D."/>
            <person name="Sun H."/>
            <person name="Yadav J.S."/>
            <person name="Pangilinan J."/>
            <person name="Larsson K.H."/>
            <person name="Matsuura K."/>
            <person name="Barry K."/>
            <person name="Labutti K."/>
            <person name="Kuo R."/>
            <person name="Ohm R.A."/>
            <person name="Bhattacharya S.S."/>
            <person name="Shirouzu T."/>
            <person name="Yoshinaga Y."/>
            <person name="Martin F.M."/>
            <person name="Grigoriev I.V."/>
            <person name="Hibbett D.S."/>
        </authorList>
    </citation>
    <scope>NUCLEOTIDE SEQUENCE [LARGE SCALE GENOMIC DNA]</scope>
    <source>
        <strain evidence="15 16">HHB12029</strain>
    </source>
</reference>
<dbReference type="Gene3D" id="3.60.21.10">
    <property type="match status" value="1"/>
</dbReference>
<evidence type="ECO:0000256" key="13">
    <source>
        <dbReference type="SAM" id="MobiDB-lite"/>
    </source>
</evidence>
<dbReference type="GO" id="GO:0000398">
    <property type="term" value="P:mRNA splicing, via spliceosome"/>
    <property type="evidence" value="ECO:0007669"/>
    <property type="project" value="TreeGrafter"/>
</dbReference>
<keyword evidence="7" id="KW-0479">Metal-binding</keyword>
<dbReference type="GO" id="GO:0046872">
    <property type="term" value="F:metal ion binding"/>
    <property type="evidence" value="ECO:0007669"/>
    <property type="project" value="UniProtKB-KW"/>
</dbReference>
<feature type="region of interest" description="Disordered" evidence="13">
    <location>
        <begin position="286"/>
        <end position="313"/>
    </location>
</feature>
<dbReference type="Pfam" id="PF00149">
    <property type="entry name" value="Metallophos"/>
    <property type="match status" value="1"/>
</dbReference>
<evidence type="ECO:0000256" key="6">
    <source>
        <dbReference type="ARBA" id="ARBA00022664"/>
    </source>
</evidence>
<evidence type="ECO:0000256" key="4">
    <source>
        <dbReference type="ARBA" id="ARBA00004123"/>
    </source>
</evidence>
<evidence type="ECO:0000256" key="10">
    <source>
        <dbReference type="ARBA" id="ARBA00023004"/>
    </source>
</evidence>
<dbReference type="SMART" id="SM01124">
    <property type="entry name" value="DBR1"/>
    <property type="match status" value="1"/>
</dbReference>
<dbReference type="InParanoid" id="A0A165MB90"/>
<keyword evidence="6" id="KW-0507">mRNA processing</keyword>
<evidence type="ECO:0000256" key="3">
    <source>
        <dbReference type="ARBA" id="ARBA00001954"/>
    </source>
</evidence>
<evidence type="ECO:0000256" key="7">
    <source>
        <dbReference type="ARBA" id="ARBA00022723"/>
    </source>
</evidence>
<dbReference type="PANTHER" id="PTHR12849">
    <property type="entry name" value="RNA LARIAT DEBRANCHING ENZYME"/>
    <property type="match status" value="1"/>
</dbReference>
<evidence type="ECO:0000313" key="16">
    <source>
        <dbReference type="Proteomes" id="UP000077266"/>
    </source>
</evidence>
<dbReference type="OrthoDB" id="407609at2759"/>
<dbReference type="STRING" id="1314781.A0A165MB90"/>
<dbReference type="GO" id="GO:0005634">
    <property type="term" value="C:nucleus"/>
    <property type="evidence" value="ECO:0007669"/>
    <property type="project" value="UniProtKB-SubCell"/>
</dbReference>
<dbReference type="CDD" id="cd00844">
    <property type="entry name" value="MPP_Dbr1_N"/>
    <property type="match status" value="1"/>
</dbReference>
<evidence type="ECO:0000256" key="9">
    <source>
        <dbReference type="ARBA" id="ARBA00022833"/>
    </source>
</evidence>
<sequence>MKIAVEGCCHGELDATYNYLAEMERRNKYKIDLLIICGDFQAVRNYLDLECMSVPQKYKRDGDFSKYYMSQKRAPVPTLVIGGNHEASNYMWELYHGGWLAPNIYYLGGSGCIQVNGLRIAGASGIYSDAHYRLGHYETLPYNSSALRSAYHTREYDVLKLSLLSQPDIFLSHDWPQGVEHHGNLAGLLSRKKFFKADIQSGRLGSPPMMSLLKKLQPKRWFAAHLHVRYEASVRHGESASASAASRSANPDEIVMDDDLEDFMSQPYGSVDNPDEIVLDDADNEVDASAPAPNPDEIPVEDEPAPSTSENPDEIVLDELEPPSEPSTSARPASPQGVTQFLALDKCLPKRSFLEVVDIRTPIPVEATGPVLTFDPEWLAISKALHPFLSTSRSQLPLPSEETAKKLVDKEREWIAENVGSLDIADVQVFTMTAPAPLQQKVQRGMQPPWYTNPQTEAFARLLGVTNKVNPPPS</sequence>
<dbReference type="EMBL" id="KV425913">
    <property type="protein sequence ID" value="KZV99020.1"/>
    <property type="molecule type" value="Genomic_DNA"/>
</dbReference>
<dbReference type="Pfam" id="PF05011">
    <property type="entry name" value="DBR1"/>
    <property type="match status" value="1"/>
</dbReference>
<keyword evidence="16" id="KW-1185">Reference proteome</keyword>
<comment type="cofactor">
    <cofactor evidence="2">
        <name>Zn(2+)</name>
        <dbReference type="ChEBI" id="CHEBI:29105"/>
    </cofactor>
</comment>
<evidence type="ECO:0000256" key="12">
    <source>
        <dbReference type="ARBA" id="ARBA00023242"/>
    </source>
</evidence>
<evidence type="ECO:0000259" key="14">
    <source>
        <dbReference type="SMART" id="SM01124"/>
    </source>
</evidence>
<dbReference type="InterPro" id="IPR007708">
    <property type="entry name" value="DBR1_C"/>
</dbReference>
<organism evidence="15 16">
    <name type="scientific">Exidia glandulosa HHB12029</name>
    <dbReference type="NCBI Taxonomy" id="1314781"/>
    <lineage>
        <taxon>Eukaryota</taxon>
        <taxon>Fungi</taxon>
        <taxon>Dikarya</taxon>
        <taxon>Basidiomycota</taxon>
        <taxon>Agaricomycotina</taxon>
        <taxon>Agaricomycetes</taxon>
        <taxon>Auriculariales</taxon>
        <taxon>Exidiaceae</taxon>
        <taxon>Exidia</taxon>
    </lineage>
</organism>
<gene>
    <name evidence="15" type="ORF">EXIGLDRAFT_668955</name>
</gene>
<keyword evidence="11" id="KW-0464">Manganese</keyword>
<evidence type="ECO:0000313" key="15">
    <source>
        <dbReference type="EMBL" id="KZV99020.1"/>
    </source>
</evidence>
<evidence type="ECO:0000256" key="8">
    <source>
        <dbReference type="ARBA" id="ARBA00022801"/>
    </source>
</evidence>
<dbReference type="SUPFAM" id="SSF56300">
    <property type="entry name" value="Metallo-dependent phosphatases"/>
    <property type="match status" value="1"/>
</dbReference>
<dbReference type="InterPro" id="IPR029052">
    <property type="entry name" value="Metallo-depent_PP-like"/>
</dbReference>
<comment type="cofactor">
    <cofactor evidence="1">
        <name>Mn(2+)</name>
        <dbReference type="ChEBI" id="CHEBI:29035"/>
    </cofactor>
</comment>
<evidence type="ECO:0000256" key="1">
    <source>
        <dbReference type="ARBA" id="ARBA00001936"/>
    </source>
</evidence>
<keyword evidence="12" id="KW-0539">Nucleus</keyword>
<comment type="similarity">
    <text evidence="5">Belongs to the lariat debranching enzyme family.</text>
</comment>
<keyword evidence="8" id="KW-0378">Hydrolase</keyword>
<comment type="subcellular location">
    <subcellularLocation>
        <location evidence="4">Nucleus</location>
    </subcellularLocation>
</comment>
<protein>
    <submittedName>
        <fullName evidence="15">DBR1-domain-containing protein</fullName>
    </submittedName>
</protein>
<comment type="cofactor">
    <cofactor evidence="3">
        <name>Fe(2+)</name>
        <dbReference type="ChEBI" id="CHEBI:29033"/>
    </cofactor>
</comment>
<name>A0A165MB90_EXIGL</name>
<dbReference type="PANTHER" id="PTHR12849:SF0">
    <property type="entry name" value="LARIAT DEBRANCHING ENZYME"/>
    <property type="match status" value="1"/>
</dbReference>
<evidence type="ECO:0000256" key="5">
    <source>
        <dbReference type="ARBA" id="ARBA00006045"/>
    </source>
</evidence>
<dbReference type="InterPro" id="IPR041816">
    <property type="entry name" value="Dbr1_N"/>
</dbReference>
<dbReference type="FunCoup" id="A0A165MB90">
    <property type="interactions" value="800"/>
</dbReference>
<feature type="domain" description="Lariat debranching enzyme C-terminal" evidence="14">
    <location>
        <begin position="325"/>
        <end position="469"/>
    </location>
</feature>
<keyword evidence="10" id="KW-0408">Iron</keyword>
<evidence type="ECO:0000256" key="2">
    <source>
        <dbReference type="ARBA" id="ARBA00001947"/>
    </source>
</evidence>
<accession>A0A165MB90</accession>
<keyword evidence="9" id="KW-0862">Zinc</keyword>
<dbReference type="GO" id="GO:0008419">
    <property type="term" value="F:RNA lariat debranching enzyme activity"/>
    <property type="evidence" value="ECO:0007669"/>
    <property type="project" value="UniProtKB-ARBA"/>
</dbReference>
<evidence type="ECO:0000256" key="11">
    <source>
        <dbReference type="ARBA" id="ARBA00023211"/>
    </source>
</evidence>
<dbReference type="InterPro" id="IPR004843">
    <property type="entry name" value="Calcineurin-like_PHP"/>
</dbReference>